<sequence>MELSDVSRRVRGGIEIDLLVSPRSSRTGIEGFDEWRRRLIVRVRAPPLDGRANEEVAEVMSEASGHKASISAGHTSRQKTVFIEGDADEICARLMKT</sequence>
<proteinExistence type="inferred from homology"/>
<evidence type="ECO:0000256" key="1">
    <source>
        <dbReference type="ARBA" id="ARBA00010364"/>
    </source>
</evidence>
<evidence type="ECO:0000256" key="2">
    <source>
        <dbReference type="HAMAP-Rule" id="MF_00634"/>
    </source>
</evidence>
<dbReference type="SMART" id="SM01152">
    <property type="entry name" value="DUF167"/>
    <property type="match status" value="1"/>
</dbReference>
<gene>
    <name evidence="3" type="ORF">BKD89_00650</name>
</gene>
<dbReference type="GeneID" id="41320933"/>
<dbReference type="SUPFAM" id="SSF69786">
    <property type="entry name" value="YggU-like"/>
    <property type="match status" value="1"/>
</dbReference>
<dbReference type="Pfam" id="PF02594">
    <property type="entry name" value="DUF167"/>
    <property type="match status" value="1"/>
</dbReference>
<name>A0A3G3IES1_9ARCH</name>
<dbReference type="Gene3D" id="3.30.1200.10">
    <property type="entry name" value="YggU-like"/>
    <property type="match status" value="1"/>
</dbReference>
<dbReference type="InterPro" id="IPR003746">
    <property type="entry name" value="DUF167"/>
</dbReference>
<dbReference type="Proteomes" id="UP000273278">
    <property type="component" value="Chromosome"/>
</dbReference>
<dbReference type="OMA" id="GINEWRK"/>
<dbReference type="RefSeq" id="WP_015504040.1">
    <property type="nucleotide sequence ID" value="NZ_CAYARL010000008.1"/>
</dbReference>
<evidence type="ECO:0000313" key="4">
    <source>
        <dbReference type="Proteomes" id="UP000273278"/>
    </source>
</evidence>
<reference evidence="3 4" key="1">
    <citation type="submission" date="2016-10" db="EMBL/GenBank/DDBJ databases">
        <title>Complete genome of the TMA-utilizing, human hosted archaeon Methanomethylophilus alvus Gen. nov, sp. nov., strain Mx-05, derived from a pure culture.</title>
        <authorList>
            <person name="Brugere J.-F."/>
            <person name="Ben Hania W."/>
            <person name="Chaudhary P.P."/>
            <person name="Gaci N."/>
            <person name="Borrel G."/>
            <person name="Cao Van Tuat L."/>
            <person name="Fardeau M.-L."/>
            <person name="Harris H.M.B."/>
            <person name="O'Toole P.W."/>
            <person name="Ollivier B."/>
        </authorList>
    </citation>
    <scope>NUCLEOTIDE SEQUENCE [LARGE SCALE GENOMIC DNA]</scope>
    <source>
        <strain evidence="3 4">Mx-05</strain>
    </source>
</reference>
<protein>
    <recommendedName>
        <fullName evidence="2">UPF0235 protein BKD89_00650</fullName>
    </recommendedName>
</protein>
<accession>A0A3G3IES1</accession>
<dbReference type="HAMAP" id="MF_00634">
    <property type="entry name" value="UPF0235"/>
    <property type="match status" value="1"/>
</dbReference>
<comment type="similarity">
    <text evidence="1 2">Belongs to the UPF0235 family.</text>
</comment>
<dbReference type="NCBIfam" id="TIGR00251">
    <property type="entry name" value="DUF167 family protein"/>
    <property type="match status" value="1"/>
</dbReference>
<dbReference type="EMBL" id="CP017686">
    <property type="protein sequence ID" value="AYQ54330.1"/>
    <property type="molecule type" value="Genomic_DNA"/>
</dbReference>
<dbReference type="AlphaFoldDB" id="A0A3G3IES1"/>
<dbReference type="InterPro" id="IPR036591">
    <property type="entry name" value="YggU-like_sf"/>
</dbReference>
<organism evidence="3 4">
    <name type="scientific">Methanomethylophilus alvi</name>
    <dbReference type="NCBI Taxonomy" id="1291540"/>
    <lineage>
        <taxon>Archaea</taxon>
        <taxon>Methanobacteriati</taxon>
        <taxon>Thermoplasmatota</taxon>
        <taxon>Thermoplasmata</taxon>
        <taxon>Methanomassiliicoccales</taxon>
        <taxon>Methanomethylophilaceae</taxon>
        <taxon>Methanomethylophilus</taxon>
    </lineage>
</organism>
<evidence type="ECO:0000313" key="3">
    <source>
        <dbReference type="EMBL" id="AYQ54330.1"/>
    </source>
</evidence>